<keyword evidence="2" id="KW-1185">Reference proteome</keyword>
<comment type="caution">
    <text evidence="1">The sequence shown here is derived from an EMBL/GenBank/DDBJ whole genome shotgun (WGS) entry which is preliminary data.</text>
</comment>
<dbReference type="Gene3D" id="3.10.450.50">
    <property type="match status" value="1"/>
</dbReference>
<name>A0ABQ1NK26_9BACI</name>
<gene>
    <name evidence="1" type="ORF">GCM10007216_04640</name>
</gene>
<dbReference type="RefSeq" id="WP_166761346.1">
    <property type="nucleotide sequence ID" value="NZ_CTEA01000005.1"/>
</dbReference>
<dbReference type="Proteomes" id="UP000619534">
    <property type="component" value="Unassembled WGS sequence"/>
</dbReference>
<evidence type="ECO:0008006" key="3">
    <source>
        <dbReference type="Google" id="ProtNLM"/>
    </source>
</evidence>
<dbReference type="Pfam" id="PF02810">
    <property type="entry name" value="SEC-C"/>
    <property type="match status" value="1"/>
</dbReference>
<dbReference type="EMBL" id="BMCJ01000001">
    <property type="protein sequence ID" value="GGC77186.1"/>
    <property type="molecule type" value="Genomic_DNA"/>
</dbReference>
<organism evidence="1 2">
    <name type="scientific">Thalassobacillus devorans</name>
    <dbReference type="NCBI Taxonomy" id="279813"/>
    <lineage>
        <taxon>Bacteria</taxon>
        <taxon>Bacillati</taxon>
        <taxon>Bacillota</taxon>
        <taxon>Bacilli</taxon>
        <taxon>Bacillales</taxon>
        <taxon>Bacillaceae</taxon>
        <taxon>Thalassobacillus</taxon>
    </lineage>
</organism>
<proteinExistence type="predicted"/>
<sequence length="449" mass="52941">MEKVGRNEPCPCGSGKKYKKCCGKTNVVSFPTQQIDEELKNFQHQFQEYMLESYPYLLPHREPETDEDQILFLVSLLYRGIFEQLKDGKTPYQQFLSKRKKNIVRPATRKALEDWENAIPGFFYMEEMESESVVVVREYFREQTYRVDRISIPLETEYLEEFPNYLGLLFNWGEIYSFLPIAMPGSGELKDYYIQQLEGRRKQGNAIIPVPDYIKENFLQEVEHWMLDTPNSLQEMWDGRPEELEVLALLDEHVSPHVQQAEGYHGLKHFWQNFCQEHQPQIRKPAVLAAALEYFMVATPFFELEDYDITQKQIAEKYRVSTGSIVRRFDEFEDFIFQMMDEKMGGEPAAVVRNVEPGKNVDMEKGIYEMHKKIEASGLTNVDDINHFMKEQHNEPFIPANDKERAQILAYDAMQVEDIDLKEELVNKALEYDDKNIDALVRRKWKKMI</sequence>
<evidence type="ECO:0000313" key="2">
    <source>
        <dbReference type="Proteomes" id="UP000619534"/>
    </source>
</evidence>
<reference evidence="2" key="1">
    <citation type="journal article" date="2019" name="Int. J. Syst. Evol. Microbiol.">
        <title>The Global Catalogue of Microorganisms (GCM) 10K type strain sequencing project: providing services to taxonomists for standard genome sequencing and annotation.</title>
        <authorList>
            <consortium name="The Broad Institute Genomics Platform"/>
            <consortium name="The Broad Institute Genome Sequencing Center for Infectious Disease"/>
            <person name="Wu L."/>
            <person name="Ma J."/>
        </authorList>
    </citation>
    <scope>NUCLEOTIDE SEQUENCE [LARGE SCALE GENOMIC DNA]</scope>
    <source>
        <strain evidence="2">CCM 7282</strain>
    </source>
</reference>
<accession>A0ABQ1NK26</accession>
<protein>
    <recommendedName>
        <fullName evidence="3">SEC-C motif-containing protein</fullName>
    </recommendedName>
</protein>
<dbReference type="SUPFAM" id="SSF103642">
    <property type="entry name" value="Sec-C motif"/>
    <property type="match status" value="1"/>
</dbReference>
<evidence type="ECO:0000313" key="1">
    <source>
        <dbReference type="EMBL" id="GGC77186.1"/>
    </source>
</evidence>
<dbReference type="InterPro" id="IPR004027">
    <property type="entry name" value="SEC_C_motif"/>
</dbReference>